<reference evidence="2" key="1">
    <citation type="submission" date="2021-06" db="EMBL/GenBank/DDBJ databases">
        <title>New haloarchaea isolates fom saline soil.</title>
        <authorList>
            <person name="Duran-Viseras A."/>
            <person name="Sanchez-Porro C.S."/>
            <person name="Ventosa A."/>
        </authorList>
    </citation>
    <scope>NUCLEOTIDE SEQUENCE</scope>
    <source>
        <strain evidence="2">JCM 18369</strain>
    </source>
</reference>
<dbReference type="GO" id="GO:0050661">
    <property type="term" value="F:NADP binding"/>
    <property type="evidence" value="ECO:0007669"/>
    <property type="project" value="InterPro"/>
</dbReference>
<dbReference type="Pfam" id="PF00745">
    <property type="entry name" value="GlutR_dimer"/>
    <property type="match status" value="1"/>
</dbReference>
<dbReference type="RefSeq" id="WP_162413072.1">
    <property type="nucleotide sequence ID" value="NZ_JAHQXE010000002.1"/>
</dbReference>
<evidence type="ECO:0000313" key="3">
    <source>
        <dbReference type="Proteomes" id="UP001166304"/>
    </source>
</evidence>
<dbReference type="EMBL" id="JAHQXE010000002">
    <property type="protein sequence ID" value="MBV0901886.1"/>
    <property type="molecule type" value="Genomic_DNA"/>
</dbReference>
<dbReference type="InterPro" id="IPR015896">
    <property type="entry name" value="4pyrrol_synth_GluRdtase_dimer"/>
</dbReference>
<evidence type="ECO:0000313" key="2">
    <source>
        <dbReference type="EMBL" id="MBV0901886.1"/>
    </source>
</evidence>
<dbReference type="GO" id="GO:0033014">
    <property type="term" value="P:tetrapyrrole biosynthetic process"/>
    <property type="evidence" value="ECO:0007669"/>
    <property type="project" value="InterPro"/>
</dbReference>
<protein>
    <submittedName>
        <fullName evidence="2">Glutamyl-tRNA reductase</fullName>
    </submittedName>
</protein>
<dbReference type="GO" id="GO:0008883">
    <property type="term" value="F:glutamyl-tRNA reductase activity"/>
    <property type="evidence" value="ECO:0007669"/>
    <property type="project" value="InterPro"/>
</dbReference>
<proteinExistence type="predicted"/>
<comment type="caution">
    <text evidence="2">The sequence shown here is derived from an EMBL/GenBank/DDBJ whole genome shotgun (WGS) entry which is preliminary data.</text>
</comment>
<evidence type="ECO:0000259" key="1">
    <source>
        <dbReference type="Pfam" id="PF00745"/>
    </source>
</evidence>
<sequence length="93" mass="10307">MSVNTEQVEARPDVEEAIARIDERGAEIRAEQLERALSRLEATDELTPEQRAAVERLGDRLVEQLLAVPHESLRDAARRGDGEAVATALSLFE</sequence>
<dbReference type="InterPro" id="IPR036453">
    <property type="entry name" value="GluRdtase_dimer_dom_sf"/>
</dbReference>
<organism evidence="2 3">
    <name type="scientific">Haloarcula salina</name>
    <dbReference type="NCBI Taxonomy" id="1429914"/>
    <lineage>
        <taxon>Archaea</taxon>
        <taxon>Methanobacteriati</taxon>
        <taxon>Methanobacteriota</taxon>
        <taxon>Stenosarchaea group</taxon>
        <taxon>Halobacteria</taxon>
        <taxon>Halobacteriales</taxon>
        <taxon>Haloarculaceae</taxon>
        <taxon>Haloarcula</taxon>
    </lineage>
</organism>
<keyword evidence="3" id="KW-1185">Reference proteome</keyword>
<dbReference type="SUPFAM" id="SSF69075">
    <property type="entry name" value="Glutamyl tRNA-reductase dimerization domain"/>
    <property type="match status" value="1"/>
</dbReference>
<name>A0AA41KHL1_9EURY</name>
<dbReference type="AlphaFoldDB" id="A0AA41KHL1"/>
<gene>
    <name evidence="2" type="ORF">KTS37_08800</name>
</gene>
<dbReference type="Proteomes" id="UP001166304">
    <property type="component" value="Unassembled WGS sequence"/>
</dbReference>
<feature type="domain" description="Tetrapyrrole biosynthesis glutamyl-tRNA reductase dimerisation" evidence="1">
    <location>
        <begin position="13"/>
        <end position="92"/>
    </location>
</feature>
<accession>A0AA41KHL1</accession>